<sequence length="67" mass="7460">MPLLTILKILYGSSPMADSWDCEGPGATTAAFDRPSRSLLECPGRDPGAFEKFEQVTHYYEAHSLRK</sequence>
<dbReference type="Proteomes" id="UP001056436">
    <property type="component" value="Unassembled WGS sequence"/>
</dbReference>
<dbReference type="AlphaFoldDB" id="A0A9P9X1X0"/>
<evidence type="ECO:0000313" key="1">
    <source>
        <dbReference type="EMBL" id="KAI3531972.1"/>
    </source>
</evidence>
<reference evidence="1" key="1">
    <citation type="submission" date="2019-01" db="EMBL/GenBank/DDBJ databases">
        <title>Colletotrichum abscissum LGMF1257.</title>
        <authorList>
            <person name="Baroncelli R."/>
        </authorList>
    </citation>
    <scope>NUCLEOTIDE SEQUENCE</scope>
    <source>
        <strain evidence="1">Ca142</strain>
    </source>
</reference>
<evidence type="ECO:0000313" key="2">
    <source>
        <dbReference type="Proteomes" id="UP001056436"/>
    </source>
</evidence>
<dbReference type="EMBL" id="SDAQ01000176">
    <property type="protein sequence ID" value="KAI3531972.1"/>
    <property type="molecule type" value="Genomic_DNA"/>
</dbReference>
<comment type="caution">
    <text evidence="1">The sequence shown here is derived from an EMBL/GenBank/DDBJ whole genome shotgun (WGS) entry which is preliminary data.</text>
</comment>
<name>A0A9P9X1X0_9PEZI</name>
<gene>
    <name evidence="1" type="ORF">CABS02_13986</name>
</gene>
<proteinExistence type="predicted"/>
<organism evidence="1 2">
    <name type="scientific">Colletotrichum abscissum</name>
    <dbReference type="NCBI Taxonomy" id="1671311"/>
    <lineage>
        <taxon>Eukaryota</taxon>
        <taxon>Fungi</taxon>
        <taxon>Dikarya</taxon>
        <taxon>Ascomycota</taxon>
        <taxon>Pezizomycotina</taxon>
        <taxon>Sordariomycetes</taxon>
        <taxon>Hypocreomycetidae</taxon>
        <taxon>Glomerellales</taxon>
        <taxon>Glomerellaceae</taxon>
        <taxon>Colletotrichum</taxon>
        <taxon>Colletotrichum acutatum species complex</taxon>
    </lineage>
</organism>
<keyword evidence="2" id="KW-1185">Reference proteome</keyword>
<accession>A0A9P9X1X0</accession>
<protein>
    <submittedName>
        <fullName evidence="1">Uncharacterized protein</fullName>
    </submittedName>
</protein>